<dbReference type="Proteomes" id="UP001444661">
    <property type="component" value="Unassembled WGS sequence"/>
</dbReference>
<organism evidence="1 2">
    <name type="scientific">Apiospora rasikravindrae</name>
    <dbReference type="NCBI Taxonomy" id="990691"/>
    <lineage>
        <taxon>Eukaryota</taxon>
        <taxon>Fungi</taxon>
        <taxon>Dikarya</taxon>
        <taxon>Ascomycota</taxon>
        <taxon>Pezizomycotina</taxon>
        <taxon>Sordariomycetes</taxon>
        <taxon>Xylariomycetidae</taxon>
        <taxon>Amphisphaeriales</taxon>
        <taxon>Apiosporaceae</taxon>
        <taxon>Apiospora</taxon>
    </lineage>
</organism>
<protein>
    <submittedName>
        <fullName evidence="1">Uncharacterized protein</fullName>
    </submittedName>
</protein>
<evidence type="ECO:0000313" key="2">
    <source>
        <dbReference type="Proteomes" id="UP001444661"/>
    </source>
</evidence>
<evidence type="ECO:0000313" key="1">
    <source>
        <dbReference type="EMBL" id="KAK8043307.1"/>
    </source>
</evidence>
<keyword evidence="2" id="KW-1185">Reference proteome</keyword>
<gene>
    <name evidence="1" type="ORF">PG993_005737</name>
</gene>
<reference evidence="1 2" key="1">
    <citation type="submission" date="2023-01" db="EMBL/GenBank/DDBJ databases">
        <title>Analysis of 21 Apiospora genomes using comparative genomics revels a genus with tremendous synthesis potential of carbohydrate active enzymes and secondary metabolites.</title>
        <authorList>
            <person name="Sorensen T."/>
        </authorList>
    </citation>
    <scope>NUCLEOTIDE SEQUENCE [LARGE SCALE GENOMIC DNA]</scope>
    <source>
        <strain evidence="1 2">CBS 33761</strain>
    </source>
</reference>
<name>A0ABR1T9M8_9PEZI</name>
<sequence>MRYLPTPQINKPPGRVRRAIEVISGILFLVTTQLKWHLLTVDGIIWTFNSRIVRKFARWIHRMYTTRTRVGQVQVNNIVPATGGLVAGGGVGVIVMSFFSSLLISQACEYTVFQQHLDACRLQNSTTAVDVLINAQSNFSNIAVYADDYREVSAVFRHASFDTGTLLAALELGGQERDYIKMSINLTEQYSDGLMKAADVWDEFSEEMVGGTTSIVMHLKDLDPYFRQLTEKSSYVWKFLGYSDELDIQGLETEIFSTIDEILKVINHLKLKADETKAGTVSLTKILRQLFRSAKTGIDAIQDDKKSEQKTE</sequence>
<accession>A0ABR1T9M8</accession>
<dbReference type="EMBL" id="JAQQWK010000004">
    <property type="protein sequence ID" value="KAK8043307.1"/>
    <property type="molecule type" value="Genomic_DNA"/>
</dbReference>
<comment type="caution">
    <text evidence="1">The sequence shown here is derived from an EMBL/GenBank/DDBJ whole genome shotgun (WGS) entry which is preliminary data.</text>
</comment>
<proteinExistence type="predicted"/>